<dbReference type="FunFam" id="3.30.160.60:FF:002343">
    <property type="entry name" value="Zinc finger protein 33A"/>
    <property type="match status" value="1"/>
</dbReference>
<feature type="compositionally biased region" description="Basic and acidic residues" evidence="8">
    <location>
        <begin position="39"/>
        <end position="50"/>
    </location>
</feature>
<dbReference type="Pfam" id="PF00096">
    <property type="entry name" value="zf-C2H2"/>
    <property type="match status" value="6"/>
</dbReference>
<dbReference type="GO" id="GO:0006357">
    <property type="term" value="P:regulation of transcription by RNA polymerase II"/>
    <property type="evidence" value="ECO:0000318"/>
    <property type="project" value="GO_Central"/>
</dbReference>
<keyword evidence="4" id="KW-0862">Zinc</keyword>
<feature type="compositionally biased region" description="Basic and acidic residues" evidence="8">
    <location>
        <begin position="130"/>
        <end position="139"/>
    </location>
</feature>
<dbReference type="PROSITE" id="PS00028">
    <property type="entry name" value="ZINC_FINGER_C2H2_1"/>
    <property type="match status" value="8"/>
</dbReference>
<evidence type="ECO:0000256" key="6">
    <source>
        <dbReference type="ARBA" id="ARBA00023242"/>
    </source>
</evidence>
<evidence type="ECO:0000256" key="4">
    <source>
        <dbReference type="ARBA" id="ARBA00022833"/>
    </source>
</evidence>
<feature type="domain" description="C2H2-type" evidence="9">
    <location>
        <begin position="455"/>
        <end position="482"/>
    </location>
</feature>
<dbReference type="GO" id="GO:0000981">
    <property type="term" value="F:DNA-binding transcription factor activity, RNA polymerase II-specific"/>
    <property type="evidence" value="ECO:0000318"/>
    <property type="project" value="GO_Central"/>
</dbReference>
<reference evidence="10" key="2">
    <citation type="submission" date="2021-01" db="UniProtKB">
        <authorList>
            <consortium name="EnsemblMetazoa"/>
        </authorList>
    </citation>
    <scope>IDENTIFICATION</scope>
</reference>
<dbReference type="FunFam" id="3.30.160.60:FF:000110">
    <property type="entry name" value="Zinc finger protein-like"/>
    <property type="match status" value="1"/>
</dbReference>
<feature type="compositionally biased region" description="Polar residues" evidence="8">
    <location>
        <begin position="51"/>
        <end position="74"/>
    </location>
</feature>
<dbReference type="Gene3D" id="3.30.160.60">
    <property type="entry name" value="Classic Zinc Finger"/>
    <property type="match status" value="8"/>
</dbReference>
<keyword evidence="2" id="KW-0677">Repeat</keyword>
<dbReference type="EnsemblMetazoa" id="XM_003729415">
    <property type="protein sequence ID" value="XP_003729463"/>
    <property type="gene ID" value="LOC100890811"/>
</dbReference>
<evidence type="ECO:0000313" key="11">
    <source>
        <dbReference type="Proteomes" id="UP000007110"/>
    </source>
</evidence>
<feature type="compositionally biased region" description="Polar residues" evidence="8">
    <location>
        <begin position="180"/>
        <end position="190"/>
    </location>
</feature>
<dbReference type="PROSITE" id="PS50157">
    <property type="entry name" value="ZINC_FINGER_C2H2_2"/>
    <property type="match status" value="8"/>
</dbReference>
<feature type="domain" description="C2H2-type" evidence="9">
    <location>
        <begin position="483"/>
        <end position="510"/>
    </location>
</feature>
<evidence type="ECO:0000259" key="9">
    <source>
        <dbReference type="PROSITE" id="PS50157"/>
    </source>
</evidence>
<dbReference type="GO" id="GO:0005634">
    <property type="term" value="C:nucleus"/>
    <property type="evidence" value="ECO:0000318"/>
    <property type="project" value="GO_Central"/>
</dbReference>
<feature type="region of interest" description="Disordered" evidence="8">
    <location>
        <begin position="374"/>
        <end position="395"/>
    </location>
</feature>
<dbReference type="GeneID" id="100890811"/>
<keyword evidence="5" id="KW-0238">DNA-binding</keyword>
<dbReference type="AlphaFoldDB" id="A0A7M7GMF3"/>
<feature type="domain" description="C2H2-type" evidence="9">
    <location>
        <begin position="623"/>
        <end position="651"/>
    </location>
</feature>
<dbReference type="FunFam" id="3.30.160.60:FF:000384">
    <property type="entry name" value="Zinc finger protein 550"/>
    <property type="match status" value="1"/>
</dbReference>
<sequence>MEHLTGCGNTGTSEGAGQTKFIQERGISVEDDSILNPFRPKEVSIERDQSTNDSPRIPVSNNSRGESTPSAAGNTCTTNVARIAPLKTLANRVYVHSIQKSVCQRTKSYNATYKRQRSVNNEEGICQGDAPERGNDDGRGSVPKTIAKTPVYPIYAQSLHQSPGKKDASSRRSPHKNESWKASNIDNDLSGTAHGSDHRRNQISTMGEVEATLGEREGATMVSKSLGHPPSVQHLATSGEREGATMVSQSLGHPLSVQPLATSGEREGATMVSQSLVGHPPSLQHLATSGEREGATMVSQSLVGHPPSVQHLVNGTVSDISSFAREIENNLRERNSWLGVYPIPMYSSLDSQTRPNMLQYPMNFQSMHQNNLRVDSENDGSSCTSRTQTVSRDDNELNDAEKLAIEKAQNVVKSLSLKTSWKPKEQFKCESCDKIFKYQSQLKLHELKHTGDRPFQCDVCTDSFRSRNQLTNHHRKHSGEKPYVCKVCNMAFRRSNQLNVHVRQHSGKRTFQCQYCEEAFAEKGSLCSHMRTHAGIKPHKCEVCGKAFKRRSQMTPHMRVHTGDQPFLCSLCNQAFSQKVHLQSHMRKHSGEKPYECEVCHKTYRDHSQLKSHFRVHTGEKNYKCKLCPLAFRYLPQLKKHLKSLHADEAPVTSS</sequence>
<protein>
    <recommendedName>
        <fullName evidence="9">C2H2-type domain-containing protein</fullName>
    </recommendedName>
</protein>
<evidence type="ECO:0000256" key="1">
    <source>
        <dbReference type="ARBA" id="ARBA00022723"/>
    </source>
</evidence>
<evidence type="ECO:0000256" key="7">
    <source>
        <dbReference type="PROSITE-ProRule" id="PRU00042"/>
    </source>
</evidence>
<dbReference type="RefSeq" id="XP_003729463.2">
    <property type="nucleotide sequence ID" value="XM_003729415.3"/>
</dbReference>
<dbReference type="InterPro" id="IPR013087">
    <property type="entry name" value="Znf_C2H2_type"/>
</dbReference>
<name>A0A7M7GMF3_STRPU</name>
<dbReference type="Pfam" id="PF12874">
    <property type="entry name" value="zf-met"/>
    <property type="match status" value="1"/>
</dbReference>
<accession>A0A7M7GMF3</accession>
<dbReference type="InParanoid" id="A0A7M7GMF3"/>
<dbReference type="OrthoDB" id="9448370at2759"/>
<feature type="domain" description="C2H2-type" evidence="9">
    <location>
        <begin position="539"/>
        <end position="566"/>
    </location>
</feature>
<feature type="domain" description="C2H2-type" evidence="9">
    <location>
        <begin position="595"/>
        <end position="622"/>
    </location>
</feature>
<keyword evidence="3 7" id="KW-0863">Zinc-finger</keyword>
<feature type="domain" description="C2H2-type" evidence="9">
    <location>
        <begin position="567"/>
        <end position="594"/>
    </location>
</feature>
<dbReference type="InterPro" id="IPR050758">
    <property type="entry name" value="Znf_C2H2-type"/>
</dbReference>
<keyword evidence="6" id="KW-0539">Nucleus</keyword>
<feature type="region of interest" description="Disordered" evidence="8">
    <location>
        <begin position="25"/>
        <end position="74"/>
    </location>
</feature>
<dbReference type="PANTHER" id="PTHR23234:SF10">
    <property type="entry name" value="RIKEN CDNA 6720489N17 GENE-RELATED"/>
    <property type="match status" value="1"/>
</dbReference>
<organism evidence="10 11">
    <name type="scientific">Strongylocentrotus purpuratus</name>
    <name type="common">Purple sea urchin</name>
    <dbReference type="NCBI Taxonomy" id="7668"/>
    <lineage>
        <taxon>Eukaryota</taxon>
        <taxon>Metazoa</taxon>
        <taxon>Echinodermata</taxon>
        <taxon>Eleutherozoa</taxon>
        <taxon>Echinozoa</taxon>
        <taxon>Echinoidea</taxon>
        <taxon>Euechinoidea</taxon>
        <taxon>Echinacea</taxon>
        <taxon>Camarodonta</taxon>
        <taxon>Echinidea</taxon>
        <taxon>Strongylocentrotidae</taxon>
        <taxon>Strongylocentrotus</taxon>
    </lineage>
</organism>
<feature type="compositionally biased region" description="Polar residues" evidence="8">
    <location>
        <begin position="374"/>
        <end position="390"/>
    </location>
</feature>
<dbReference type="Proteomes" id="UP000007110">
    <property type="component" value="Unassembled WGS sequence"/>
</dbReference>
<proteinExistence type="predicted"/>
<dbReference type="FunFam" id="3.30.160.60:FF:000065">
    <property type="entry name" value="B-cell CLL/lymphoma 6, member B"/>
    <property type="match status" value="2"/>
</dbReference>
<evidence type="ECO:0000313" key="10">
    <source>
        <dbReference type="EnsemblMetazoa" id="XP_003729463"/>
    </source>
</evidence>
<dbReference type="InterPro" id="IPR036236">
    <property type="entry name" value="Znf_C2H2_sf"/>
</dbReference>
<dbReference type="GO" id="GO:0000978">
    <property type="term" value="F:RNA polymerase II cis-regulatory region sequence-specific DNA binding"/>
    <property type="evidence" value="ECO:0000318"/>
    <property type="project" value="GO_Central"/>
</dbReference>
<dbReference type="PANTHER" id="PTHR23234">
    <property type="entry name" value="ZNF44 PROTEIN"/>
    <property type="match status" value="1"/>
</dbReference>
<feature type="compositionally biased region" description="Basic and acidic residues" evidence="8">
    <location>
        <begin position="164"/>
        <end position="179"/>
    </location>
</feature>
<evidence type="ECO:0000256" key="2">
    <source>
        <dbReference type="ARBA" id="ARBA00022737"/>
    </source>
</evidence>
<dbReference type="FunFam" id="3.30.160.60:FF:000478">
    <property type="entry name" value="Zinc finger protein 133"/>
    <property type="match status" value="1"/>
</dbReference>
<feature type="domain" description="C2H2-type" evidence="9">
    <location>
        <begin position="511"/>
        <end position="538"/>
    </location>
</feature>
<feature type="region of interest" description="Disordered" evidence="8">
    <location>
        <begin position="122"/>
        <end position="203"/>
    </location>
</feature>
<dbReference type="SMART" id="SM00355">
    <property type="entry name" value="ZnF_C2H2"/>
    <property type="match status" value="8"/>
</dbReference>
<keyword evidence="11" id="KW-1185">Reference proteome</keyword>
<evidence type="ECO:0000256" key="5">
    <source>
        <dbReference type="ARBA" id="ARBA00023125"/>
    </source>
</evidence>
<keyword evidence="1" id="KW-0479">Metal-binding</keyword>
<evidence type="ECO:0000256" key="3">
    <source>
        <dbReference type="ARBA" id="ARBA00022771"/>
    </source>
</evidence>
<evidence type="ECO:0000256" key="8">
    <source>
        <dbReference type="SAM" id="MobiDB-lite"/>
    </source>
</evidence>
<feature type="domain" description="C2H2-type" evidence="9">
    <location>
        <begin position="427"/>
        <end position="454"/>
    </location>
</feature>
<reference evidence="11" key="1">
    <citation type="submission" date="2015-02" db="EMBL/GenBank/DDBJ databases">
        <title>Genome sequencing for Strongylocentrotus purpuratus.</title>
        <authorList>
            <person name="Murali S."/>
            <person name="Liu Y."/>
            <person name="Vee V."/>
            <person name="English A."/>
            <person name="Wang M."/>
            <person name="Skinner E."/>
            <person name="Han Y."/>
            <person name="Muzny D.M."/>
            <person name="Worley K.C."/>
            <person name="Gibbs R.A."/>
        </authorList>
    </citation>
    <scope>NUCLEOTIDE SEQUENCE</scope>
</reference>
<dbReference type="KEGG" id="spu:100890811"/>
<dbReference type="SUPFAM" id="SSF57667">
    <property type="entry name" value="beta-beta-alpha zinc fingers"/>
    <property type="match status" value="4"/>
</dbReference>
<dbReference type="GO" id="GO:0008270">
    <property type="term" value="F:zinc ion binding"/>
    <property type="evidence" value="ECO:0007669"/>
    <property type="project" value="UniProtKB-KW"/>
</dbReference>